<name>A0A1G6QNR6_9BACT</name>
<evidence type="ECO:0008006" key="3">
    <source>
        <dbReference type="Google" id="ProtNLM"/>
    </source>
</evidence>
<reference evidence="2" key="1">
    <citation type="submission" date="2016-10" db="EMBL/GenBank/DDBJ databases">
        <authorList>
            <person name="Varghese N."/>
            <person name="Submissions S."/>
        </authorList>
    </citation>
    <scope>NUCLEOTIDE SEQUENCE [LARGE SCALE GENOMIC DNA]</scope>
    <source>
        <strain evidence="2">DSM 23095</strain>
    </source>
</reference>
<gene>
    <name evidence="1" type="ORF">SAMN04488104_10101</name>
</gene>
<dbReference type="Proteomes" id="UP000199060">
    <property type="component" value="Unassembled WGS sequence"/>
</dbReference>
<evidence type="ECO:0000313" key="2">
    <source>
        <dbReference type="Proteomes" id="UP000199060"/>
    </source>
</evidence>
<feature type="non-terminal residue" evidence="1">
    <location>
        <position position="1"/>
    </location>
</feature>
<organism evidence="1 2">
    <name type="scientific">Algoriphagus faecimaris</name>
    <dbReference type="NCBI Taxonomy" id="686796"/>
    <lineage>
        <taxon>Bacteria</taxon>
        <taxon>Pseudomonadati</taxon>
        <taxon>Bacteroidota</taxon>
        <taxon>Cytophagia</taxon>
        <taxon>Cytophagales</taxon>
        <taxon>Cyclobacteriaceae</taxon>
        <taxon>Algoriphagus</taxon>
    </lineage>
</organism>
<dbReference type="EMBL" id="FNAC01000010">
    <property type="protein sequence ID" value="SDC94040.1"/>
    <property type="molecule type" value="Genomic_DNA"/>
</dbReference>
<keyword evidence="2" id="KW-1185">Reference proteome</keyword>
<dbReference type="AlphaFoldDB" id="A0A1G6QNR6"/>
<proteinExistence type="predicted"/>
<protein>
    <recommendedName>
        <fullName evidence="3">Transposase DDE domain-containing protein</fullName>
    </recommendedName>
</protein>
<accession>A0A1G6QNR6</accession>
<sequence>KQNFELGYFFSDSQEGIKTQVWMVLIANLIFTVIHKRIKEAEQFTTLVSMARANLISYVCFQTILKTNCLVAEERNLEIIQLDIFESEQGGVLRKKEKSP</sequence>
<evidence type="ECO:0000313" key="1">
    <source>
        <dbReference type="EMBL" id="SDC94040.1"/>
    </source>
</evidence>